<protein>
    <submittedName>
        <fullName evidence="2">Uncharacterized protein</fullName>
    </submittedName>
</protein>
<evidence type="ECO:0000313" key="3">
    <source>
        <dbReference type="Proteomes" id="UP001445335"/>
    </source>
</evidence>
<comment type="caution">
    <text evidence="2">The sequence shown here is derived from an EMBL/GenBank/DDBJ whole genome shotgun (WGS) entry which is preliminary data.</text>
</comment>
<keyword evidence="3" id="KW-1185">Reference proteome</keyword>
<dbReference type="Proteomes" id="UP001445335">
    <property type="component" value="Unassembled WGS sequence"/>
</dbReference>
<evidence type="ECO:0000313" key="2">
    <source>
        <dbReference type="EMBL" id="KAK9825395.1"/>
    </source>
</evidence>
<sequence>MSEQTTSQAVALLAEKAKIAAGHAELAHQNKALLARLQLMEAGALSFQRGALCPALADSEVRAGPPAEAGQGFGADAAVLAQELNYLQGMLRQAEERNDFLEWRLQQQAASRSAVEAAASAVLGPDCKLPKCTKVLNTLWNNTLAQLSAASVADAAAANTNTTSTLHAVITTTGLALNAPPLLPVLASLALGQPAQLSIPSLSAKAAQAVSVVGAVSAALSTPLSLSAVVSDAGQLSALGGAALASLTGSSTTLATATDNALQALFG</sequence>
<keyword evidence="1" id="KW-0175">Coiled coil</keyword>
<accession>A0AAW1QVT8</accession>
<proteinExistence type="predicted"/>
<dbReference type="AlphaFoldDB" id="A0AAW1QVT8"/>
<feature type="coiled-coil region" evidence="1">
    <location>
        <begin position="77"/>
        <end position="111"/>
    </location>
</feature>
<organism evidence="2 3">
    <name type="scientific">Elliptochloris bilobata</name>
    <dbReference type="NCBI Taxonomy" id="381761"/>
    <lineage>
        <taxon>Eukaryota</taxon>
        <taxon>Viridiplantae</taxon>
        <taxon>Chlorophyta</taxon>
        <taxon>core chlorophytes</taxon>
        <taxon>Trebouxiophyceae</taxon>
        <taxon>Trebouxiophyceae incertae sedis</taxon>
        <taxon>Elliptochloris clade</taxon>
        <taxon>Elliptochloris</taxon>
    </lineage>
</organism>
<dbReference type="EMBL" id="JALJOU010000074">
    <property type="protein sequence ID" value="KAK9825395.1"/>
    <property type="molecule type" value="Genomic_DNA"/>
</dbReference>
<gene>
    <name evidence="2" type="ORF">WJX81_000037</name>
</gene>
<reference evidence="2 3" key="1">
    <citation type="journal article" date="2024" name="Nat. Commun.">
        <title>Phylogenomics reveals the evolutionary origins of lichenization in chlorophyte algae.</title>
        <authorList>
            <person name="Puginier C."/>
            <person name="Libourel C."/>
            <person name="Otte J."/>
            <person name="Skaloud P."/>
            <person name="Haon M."/>
            <person name="Grisel S."/>
            <person name="Petersen M."/>
            <person name="Berrin J.G."/>
            <person name="Delaux P.M."/>
            <person name="Dal Grande F."/>
            <person name="Keller J."/>
        </authorList>
    </citation>
    <scope>NUCLEOTIDE SEQUENCE [LARGE SCALE GENOMIC DNA]</scope>
    <source>
        <strain evidence="2 3">SAG 245.80</strain>
    </source>
</reference>
<evidence type="ECO:0000256" key="1">
    <source>
        <dbReference type="SAM" id="Coils"/>
    </source>
</evidence>
<name>A0AAW1QVT8_9CHLO</name>